<protein>
    <recommendedName>
        <fullName evidence="3">DUF4145 domain-containing protein</fullName>
    </recommendedName>
</protein>
<evidence type="ECO:0000313" key="1">
    <source>
        <dbReference type="EMBL" id="AVF45152.1"/>
    </source>
</evidence>
<proteinExistence type="predicted"/>
<evidence type="ECO:0008006" key="3">
    <source>
        <dbReference type="Google" id="ProtNLM"/>
    </source>
</evidence>
<dbReference type="AlphaFoldDB" id="A0A2L1VIU3"/>
<dbReference type="Proteomes" id="UP000237921">
    <property type="component" value="Chromosome"/>
</dbReference>
<accession>A0A2L1VIU3</accession>
<dbReference type="RefSeq" id="WP_104919033.1">
    <property type="nucleotide sequence ID" value="NZ_BKYR01000006.1"/>
</dbReference>
<dbReference type="EMBL" id="CP014019">
    <property type="protein sequence ID" value="AVF45152.1"/>
    <property type="molecule type" value="Genomic_DNA"/>
</dbReference>
<evidence type="ECO:0000313" key="2">
    <source>
        <dbReference type="Proteomes" id="UP000237921"/>
    </source>
</evidence>
<organism evidence="1 2">
    <name type="scientific">Acinetobacter nosocomialis</name>
    <dbReference type="NCBI Taxonomy" id="106654"/>
    <lineage>
        <taxon>Bacteria</taxon>
        <taxon>Pseudomonadati</taxon>
        <taxon>Pseudomonadota</taxon>
        <taxon>Gammaproteobacteria</taxon>
        <taxon>Moraxellales</taxon>
        <taxon>Moraxellaceae</taxon>
        <taxon>Acinetobacter</taxon>
        <taxon>Acinetobacter calcoaceticus/baumannii complex</taxon>
    </lineage>
</organism>
<sequence length="260" mass="30123">MESKFNVLKQQLKELIRQGDLLYYSMVDDQGKLPNEIKKMFEEKGIELPNFKNEYDSWYTEALLVIKQIIPDRLTDFIKQYKDEKRKEVDYLTYGISDYLLGLQTSRAGRVIVDQNAAFTKMQNQNSILASVEKRFSSSLFDLQEVIQADLYDSELHAAKDLAKKGFTRGAGAIAGVVLEKHLGHICDLHGLSSRKKHPSISDYYQILKENDIIDTIKWRFIQRLGDIRNLCDHNKEREPTKDEVIELVEGVEKVIKTVY</sequence>
<reference evidence="2" key="1">
    <citation type="submission" date="2017-12" db="EMBL/GenBank/DDBJ databases">
        <title>FDA dAtabase for Regulatory Grade micrObial Sequences (FDA-ARGOS): Supporting development and validation of Infectious Disease Dx tests.</title>
        <authorList>
            <person name="Hoffmann M."/>
            <person name="Allard M."/>
            <person name="Evans P."/>
            <person name="Brown E."/>
            <person name="Tallon L."/>
            <person name="Sadzewicz L."/>
            <person name="Sengamalay N."/>
            <person name="Ott S."/>
            <person name="Godinez A."/>
            <person name="Nagaraj S."/>
            <person name="Vavikolanu K."/>
            <person name="Aluvathingal J."/>
            <person name="Nadendla S."/>
            <person name="Sichtig H."/>
        </authorList>
    </citation>
    <scope>NUCLEOTIDE SEQUENCE [LARGE SCALE GENOMIC DNA]</scope>
    <source>
        <strain evidence="2">FDAARGOS_129</strain>
    </source>
</reference>
<name>A0A2L1VIU3_ACINO</name>
<gene>
    <name evidence="1" type="ORF">AL533_12550</name>
</gene>